<gene>
    <name evidence="2" type="ORF">AXG93_4486s1060</name>
</gene>
<feature type="region of interest" description="Disordered" evidence="1">
    <location>
        <begin position="244"/>
        <end position="284"/>
    </location>
</feature>
<evidence type="ECO:0000256" key="1">
    <source>
        <dbReference type="SAM" id="MobiDB-lite"/>
    </source>
</evidence>
<comment type="caution">
    <text evidence="2">The sequence shown here is derived from an EMBL/GenBank/DDBJ whole genome shotgun (WGS) entry which is preliminary data.</text>
</comment>
<dbReference type="PANTHER" id="PTHR37182">
    <property type="entry name" value="F24J8.11 PROTEIN"/>
    <property type="match status" value="1"/>
</dbReference>
<dbReference type="PANTHER" id="PTHR37182:SF2">
    <property type="entry name" value="F24J8.11 PROTEIN"/>
    <property type="match status" value="1"/>
</dbReference>
<dbReference type="AlphaFoldDB" id="A0A176WBD5"/>
<organism evidence="2 3">
    <name type="scientific">Marchantia polymorpha subsp. ruderalis</name>
    <dbReference type="NCBI Taxonomy" id="1480154"/>
    <lineage>
        <taxon>Eukaryota</taxon>
        <taxon>Viridiplantae</taxon>
        <taxon>Streptophyta</taxon>
        <taxon>Embryophyta</taxon>
        <taxon>Marchantiophyta</taxon>
        <taxon>Marchantiopsida</taxon>
        <taxon>Marchantiidae</taxon>
        <taxon>Marchantiales</taxon>
        <taxon>Marchantiaceae</taxon>
        <taxon>Marchantia</taxon>
    </lineage>
</organism>
<keyword evidence="3" id="KW-1185">Reference proteome</keyword>
<dbReference type="Proteomes" id="UP000077202">
    <property type="component" value="Unassembled WGS sequence"/>
</dbReference>
<name>A0A176WBD5_MARPO</name>
<protein>
    <submittedName>
        <fullName evidence="2">Uncharacterized protein</fullName>
    </submittedName>
</protein>
<sequence>MPKNNEELETKKLPWNKCASGTMEVASHDMIAAVGAKRSGGDGRGQPGSVKIRHHLFRAMGSCEKKWSTFSPLAVEQIEQSTVTSTNHGQKAKARESKRRVFTSAPWVLLDRYQVAAKGYALVPLADDLPPLEQSVRYYTCSNQRSREEDEAVPSRCDAHIAGLGGDMSALMGSVSALAGSRLCSTIPSCERSSCRPQSAHRPSLVLCQTDNGLSKDTASESSRRSILLATASVAAAAVGFVNQPDAQAKRKPPPTPEEKRPEDDPNLSALDAKKLANARRKEAMRAMVEGAKAKAKEVQAVVKAPSSMNIQSSN</sequence>
<reference evidence="2" key="1">
    <citation type="submission" date="2016-03" db="EMBL/GenBank/DDBJ databases">
        <title>Mechanisms controlling the formation of the plant cell surface in tip-growing cells are functionally conserved among land plants.</title>
        <authorList>
            <person name="Honkanen S."/>
            <person name="Jones V.A."/>
            <person name="Morieri G."/>
            <person name="Champion C."/>
            <person name="Hetherington A.J."/>
            <person name="Kelly S."/>
            <person name="Saint-Marcoux D."/>
            <person name="Proust H."/>
            <person name="Prescott H."/>
            <person name="Dolan L."/>
        </authorList>
    </citation>
    <scope>NUCLEOTIDE SEQUENCE [LARGE SCALE GENOMIC DNA]</scope>
    <source>
        <tissue evidence="2">Whole gametophyte</tissue>
    </source>
</reference>
<dbReference type="EMBL" id="LVLJ01001453">
    <property type="protein sequence ID" value="OAE29535.1"/>
    <property type="molecule type" value="Genomic_DNA"/>
</dbReference>
<feature type="compositionally biased region" description="Basic and acidic residues" evidence="1">
    <location>
        <begin position="272"/>
        <end position="284"/>
    </location>
</feature>
<evidence type="ECO:0000313" key="2">
    <source>
        <dbReference type="EMBL" id="OAE29535.1"/>
    </source>
</evidence>
<accession>A0A176WBD5</accession>
<evidence type="ECO:0000313" key="3">
    <source>
        <dbReference type="Proteomes" id="UP000077202"/>
    </source>
</evidence>
<proteinExistence type="predicted"/>